<keyword evidence="1" id="KW-0812">Transmembrane</keyword>
<gene>
    <name evidence="2" type="ORF">F2A38_09185</name>
</gene>
<sequence length="344" mass="38442">MASATETNALPALFDRVDRLADAAASSRDLLKAVEQIRDFPEPIVLSRSDPNSKKLAWCLCIVGILVWPLLIPGIYLMRRRGANHFIHPDVVKALSQKIIRKAALLSAGVGDASASGIFTLAVMMNEFAHYRRGNYSRELKNTLLGVYNGAVHDLPYAFHHLHYVDMETYEVSVSDGKGGSRRETRTRYVGYDRYSLVFDFPWTAEVAVRGDKHRAMDREHLYKTTTREFNSAFTLTGATEMACATFATPVTVLKLLQIAKELKDVSFEFSSQSRLCVSFNNDDVVGIATSAVSLAEPVAFHAGLMQGATMPRLRPVLELLHQFAELHDDSFNLPKKRTQDMEQ</sequence>
<comment type="caution">
    <text evidence="2">The sequence shown here is derived from an EMBL/GenBank/DDBJ whole genome shotgun (WGS) entry which is preliminary data.</text>
</comment>
<dbReference type="AlphaFoldDB" id="A0AB34C8G5"/>
<dbReference type="RefSeq" id="WP_150049922.1">
    <property type="nucleotide sequence ID" value="NZ_VWPC01000007.1"/>
</dbReference>
<evidence type="ECO:0000313" key="3">
    <source>
        <dbReference type="Proteomes" id="UP000323924"/>
    </source>
</evidence>
<feature type="transmembrane region" description="Helical" evidence="1">
    <location>
        <begin position="55"/>
        <end position="78"/>
    </location>
</feature>
<accession>A0AB34C8G5</accession>
<feature type="transmembrane region" description="Helical" evidence="1">
    <location>
        <begin position="103"/>
        <end position="125"/>
    </location>
</feature>
<keyword evidence="1" id="KW-1133">Transmembrane helix</keyword>
<dbReference type="Proteomes" id="UP000323924">
    <property type="component" value="Unassembled WGS sequence"/>
</dbReference>
<name>A0AB34C8G5_9PSED</name>
<evidence type="ECO:0000256" key="1">
    <source>
        <dbReference type="SAM" id="Phobius"/>
    </source>
</evidence>
<evidence type="ECO:0000313" key="2">
    <source>
        <dbReference type="EMBL" id="KAA5843455.1"/>
    </source>
</evidence>
<organism evidence="2 3">
    <name type="scientific">Pseudomonas chlororaphis</name>
    <dbReference type="NCBI Taxonomy" id="587753"/>
    <lineage>
        <taxon>Bacteria</taxon>
        <taxon>Pseudomonadati</taxon>
        <taxon>Pseudomonadota</taxon>
        <taxon>Gammaproteobacteria</taxon>
        <taxon>Pseudomonadales</taxon>
        <taxon>Pseudomonadaceae</taxon>
        <taxon>Pseudomonas</taxon>
    </lineage>
</organism>
<proteinExistence type="predicted"/>
<reference evidence="2 3" key="1">
    <citation type="submission" date="2019-09" db="EMBL/GenBank/DDBJ databases">
        <authorList>
            <person name="Vacheron J."/>
            <person name="Dubost A."/>
            <person name="Prigent-Combaret C."/>
            <person name="Muller D."/>
        </authorList>
    </citation>
    <scope>NUCLEOTIDE SEQUENCE [LARGE SCALE GENOMIC DNA]</scope>
    <source>
        <strain evidence="2 3">JV497</strain>
    </source>
</reference>
<protein>
    <submittedName>
        <fullName evidence="2">Uncharacterized protein</fullName>
    </submittedName>
</protein>
<keyword evidence="1" id="KW-0472">Membrane</keyword>
<dbReference type="EMBL" id="VWPC01000007">
    <property type="protein sequence ID" value="KAA5843455.1"/>
    <property type="molecule type" value="Genomic_DNA"/>
</dbReference>